<protein>
    <submittedName>
        <fullName evidence="2">Uncharacterized protein</fullName>
    </submittedName>
</protein>
<reference evidence="2 3" key="1">
    <citation type="submission" date="2024-01" db="EMBL/GenBank/DDBJ databases">
        <authorList>
            <person name="Alioto T."/>
            <person name="Alioto T."/>
            <person name="Gomez Garrido J."/>
        </authorList>
    </citation>
    <scope>NUCLEOTIDE SEQUENCE [LARGE SCALE GENOMIC DNA]</scope>
</reference>
<keyword evidence="3" id="KW-1185">Reference proteome</keyword>
<evidence type="ECO:0000256" key="1">
    <source>
        <dbReference type="SAM" id="MobiDB-lite"/>
    </source>
</evidence>
<feature type="compositionally biased region" description="Basic and acidic residues" evidence="1">
    <location>
        <begin position="21"/>
        <end position="42"/>
    </location>
</feature>
<name>A0AAV1N023_SCOSC</name>
<comment type="caution">
    <text evidence="2">The sequence shown here is derived from an EMBL/GenBank/DDBJ whole genome shotgun (WGS) entry which is preliminary data.</text>
</comment>
<accession>A0AAV1N023</accession>
<organism evidence="2 3">
    <name type="scientific">Scomber scombrus</name>
    <name type="common">Atlantic mackerel</name>
    <name type="synonym">Scomber vernalis</name>
    <dbReference type="NCBI Taxonomy" id="13677"/>
    <lineage>
        <taxon>Eukaryota</taxon>
        <taxon>Metazoa</taxon>
        <taxon>Chordata</taxon>
        <taxon>Craniata</taxon>
        <taxon>Vertebrata</taxon>
        <taxon>Euteleostomi</taxon>
        <taxon>Actinopterygii</taxon>
        <taxon>Neopterygii</taxon>
        <taxon>Teleostei</taxon>
        <taxon>Neoteleostei</taxon>
        <taxon>Acanthomorphata</taxon>
        <taxon>Pelagiaria</taxon>
        <taxon>Scombriformes</taxon>
        <taxon>Scombridae</taxon>
        <taxon>Scomber</taxon>
    </lineage>
</organism>
<dbReference type="Proteomes" id="UP001314229">
    <property type="component" value="Unassembled WGS sequence"/>
</dbReference>
<gene>
    <name evidence="2" type="ORF">FSCOSCO3_A004354</name>
</gene>
<evidence type="ECO:0000313" key="3">
    <source>
        <dbReference type="Proteomes" id="UP001314229"/>
    </source>
</evidence>
<dbReference type="AlphaFoldDB" id="A0AAV1N023"/>
<evidence type="ECO:0000313" key="2">
    <source>
        <dbReference type="EMBL" id="CAK6952482.1"/>
    </source>
</evidence>
<proteinExistence type="predicted"/>
<dbReference type="EMBL" id="CAWUFR010000009">
    <property type="protein sequence ID" value="CAK6952482.1"/>
    <property type="molecule type" value="Genomic_DNA"/>
</dbReference>
<sequence length="92" mass="10098">MRCTLHPPISAAGKAQRRRRGEGERGGEERKTVRKGKEEQYGHKQLRQRVCVKLSSGSGPEPPPLTHSCSVMSGNMRMIMSGNGGNLQKSSH</sequence>
<feature type="region of interest" description="Disordered" evidence="1">
    <location>
        <begin position="1"/>
        <end position="47"/>
    </location>
</feature>